<gene>
    <name evidence="1" type="ORF">HMPREF0400_00713</name>
</gene>
<proteinExistence type="predicted"/>
<organism evidence="1 2">
    <name type="scientific">Fusobacterium periodonticum 1_1_41FAA</name>
    <dbReference type="NCBI Taxonomy" id="469621"/>
    <lineage>
        <taxon>Bacteria</taxon>
        <taxon>Fusobacteriati</taxon>
        <taxon>Fusobacteriota</taxon>
        <taxon>Fusobacteriia</taxon>
        <taxon>Fusobacteriales</taxon>
        <taxon>Fusobacteriaceae</taxon>
        <taxon>Fusobacterium</taxon>
    </lineage>
</organism>
<feature type="non-terminal residue" evidence="1">
    <location>
        <position position="195"/>
    </location>
</feature>
<name>D6LG64_9FUSO</name>
<dbReference type="EMBL" id="GG770381">
    <property type="protein sequence ID" value="EFG29149.2"/>
    <property type="molecule type" value="Genomic_DNA"/>
</dbReference>
<evidence type="ECO:0000313" key="2">
    <source>
        <dbReference type="Proteomes" id="UP000003964"/>
    </source>
</evidence>
<reference evidence="1 2" key="1">
    <citation type="submission" date="2010-03" db="EMBL/GenBank/DDBJ databases">
        <title>The Genome Sequence of Fusobacterium sp. 1_1_41FAA.</title>
        <authorList>
            <consortium name="The Broad Institute Genome Sequencing Platform"/>
            <person name="Ward D."/>
            <person name="Earl A."/>
            <person name="Feldgarden M."/>
            <person name="Gevers D."/>
            <person name="Young S.K."/>
            <person name="Zeng Q."/>
            <person name="Koehrsen M."/>
            <person name="Alvarado L."/>
            <person name="Berlin A."/>
            <person name="Borenstein D."/>
            <person name="Chapman S."/>
            <person name="Chen Z."/>
            <person name="Engels R."/>
            <person name="Freedman E."/>
            <person name="Gellesch M."/>
            <person name="Goldberg J."/>
            <person name="Griggs A."/>
            <person name="Gujja S."/>
            <person name="Heilman E."/>
            <person name="Heiman D."/>
            <person name="Hepburn T."/>
            <person name="Howarth C."/>
            <person name="Jen D."/>
            <person name="Larson L."/>
            <person name="Mehta T."/>
            <person name="Park D."/>
            <person name="Pearson M."/>
            <person name="Richards J."/>
            <person name="Roberts A."/>
            <person name="Saif S."/>
            <person name="Shea T."/>
            <person name="Shenoy N."/>
            <person name="Sisk P."/>
            <person name="Stolte C."/>
            <person name="Sykes S."/>
            <person name="Walk T."/>
            <person name="White J."/>
            <person name="Yandava C."/>
            <person name="Strauss J.C."/>
            <person name="Ambrose C.E."/>
            <person name="Allen-Vercoe E."/>
            <person name="Haas B."/>
            <person name="Henn M.R."/>
            <person name="Nusbaum C."/>
            <person name="Birren B."/>
        </authorList>
    </citation>
    <scope>NUCLEOTIDE SEQUENCE [LARGE SCALE GENOMIC DNA]</scope>
    <source>
        <strain evidence="1 2">1_1_41FAA</strain>
    </source>
</reference>
<dbReference type="Proteomes" id="UP000003964">
    <property type="component" value="Unassembled WGS sequence"/>
</dbReference>
<sequence length="195" mass="23363">MANYVLTLALKTELWQEHILEKRLNIARMIYNSCLSEILKRHRKMINSSEYKEISNLDKKEQSKRYKELDKKYSISKFELNKYVKPMTQKFKKNIGSQMGQELAERAFATYEKFKYGKAKKVYFKSYENFYSVREKGNITGLRFFKEDCCISWLGLKIPVIIKNNDKYAQSCFLDKLLYCRLLKRVVNGKNKYYV</sequence>
<accession>D6LG64</accession>
<evidence type="ECO:0000313" key="1">
    <source>
        <dbReference type="EMBL" id="EFG29149.2"/>
    </source>
</evidence>
<dbReference type="AlphaFoldDB" id="D6LG64"/>
<protein>
    <submittedName>
        <fullName evidence="1">Uncharacterized protein</fullName>
    </submittedName>
</protein>